<dbReference type="EMBL" id="JAEKJW010000001">
    <property type="protein sequence ID" value="MBN8196019.1"/>
    <property type="molecule type" value="Genomic_DNA"/>
</dbReference>
<evidence type="ECO:0000313" key="2">
    <source>
        <dbReference type="EMBL" id="MBN8196019.1"/>
    </source>
</evidence>
<reference evidence="2" key="1">
    <citation type="submission" date="2020-12" db="EMBL/GenBank/DDBJ databases">
        <title>Oil enriched cultivation method for isolating marine PHA-producing bacteria.</title>
        <authorList>
            <person name="Zheng W."/>
            <person name="Yu S."/>
            <person name="Huang Y."/>
        </authorList>
    </citation>
    <scope>NUCLEOTIDE SEQUENCE</scope>
    <source>
        <strain evidence="2">SY-2-3</strain>
    </source>
</reference>
<keyword evidence="1" id="KW-1133">Transmembrane helix</keyword>
<gene>
    <name evidence="2" type="ORF">JF547_06010</name>
</gene>
<name>A0A8I1M6S5_9PROT</name>
<keyword evidence="1" id="KW-0812">Transmembrane</keyword>
<proteinExistence type="predicted"/>
<protein>
    <submittedName>
        <fullName evidence="2">Uncharacterized protein</fullName>
    </submittedName>
</protein>
<accession>A0A8I1M6S5</accession>
<dbReference type="RefSeq" id="WP_206926886.1">
    <property type="nucleotide sequence ID" value="NZ_JAEKJW010000001.1"/>
</dbReference>
<comment type="caution">
    <text evidence="2">The sequence shown here is derived from an EMBL/GenBank/DDBJ whole genome shotgun (WGS) entry which is preliminary data.</text>
</comment>
<dbReference type="AlphaFoldDB" id="A0A8I1M6S5"/>
<dbReference type="Proteomes" id="UP000664405">
    <property type="component" value="Unassembled WGS sequence"/>
</dbReference>
<sequence length="125" mass="13151">MEAFRSQHQARENEPVVDQGWSGIVPAGLFALCGVVLLVLLSYRPADDMTGVGMVFPLSLSEDDILAQVGASGGRVVRFGGFGHMAVVVRDDGAVPKAEDFGAMFTLSPLIASACFESGDTNNAF</sequence>
<evidence type="ECO:0000256" key="1">
    <source>
        <dbReference type="SAM" id="Phobius"/>
    </source>
</evidence>
<organism evidence="2 3">
    <name type="scientific">Thalassospira povalilytica</name>
    <dbReference type="NCBI Taxonomy" id="732237"/>
    <lineage>
        <taxon>Bacteria</taxon>
        <taxon>Pseudomonadati</taxon>
        <taxon>Pseudomonadota</taxon>
        <taxon>Alphaproteobacteria</taxon>
        <taxon>Rhodospirillales</taxon>
        <taxon>Thalassospiraceae</taxon>
        <taxon>Thalassospira</taxon>
    </lineage>
</organism>
<evidence type="ECO:0000313" key="3">
    <source>
        <dbReference type="Proteomes" id="UP000664405"/>
    </source>
</evidence>
<feature type="transmembrane region" description="Helical" evidence="1">
    <location>
        <begin position="20"/>
        <end position="41"/>
    </location>
</feature>
<keyword evidence="1" id="KW-0472">Membrane</keyword>